<evidence type="ECO:0000313" key="2">
    <source>
        <dbReference type="EMBL" id="EHS63724.1"/>
    </source>
</evidence>
<dbReference type="InParanoid" id="H6QSI7"/>
<gene>
    <name evidence="2" type="ORF">PGTG_21800</name>
</gene>
<evidence type="ECO:0000313" key="3">
    <source>
        <dbReference type="Proteomes" id="UP000008783"/>
    </source>
</evidence>
<evidence type="ECO:0000256" key="1">
    <source>
        <dbReference type="SAM" id="MobiDB-lite"/>
    </source>
</evidence>
<feature type="region of interest" description="Disordered" evidence="1">
    <location>
        <begin position="62"/>
        <end position="81"/>
    </location>
</feature>
<dbReference type="KEGG" id="pgr:PGTG_21800"/>
<proteinExistence type="predicted"/>
<dbReference type="RefSeq" id="XP_003889546.1">
    <property type="nucleotide sequence ID" value="XM_003889497.1"/>
</dbReference>
<dbReference type="VEuPathDB" id="FungiDB:PGTG_21800"/>
<protein>
    <submittedName>
        <fullName evidence="2">Uncharacterized protein</fullName>
    </submittedName>
</protein>
<dbReference type="AlphaFoldDB" id="H6QSI7"/>
<organism evidence="2 3">
    <name type="scientific">Puccinia graminis f. sp. tritici (strain CRL 75-36-700-3 / race SCCL)</name>
    <name type="common">Black stem rust fungus</name>
    <dbReference type="NCBI Taxonomy" id="418459"/>
    <lineage>
        <taxon>Eukaryota</taxon>
        <taxon>Fungi</taxon>
        <taxon>Dikarya</taxon>
        <taxon>Basidiomycota</taxon>
        <taxon>Pucciniomycotina</taxon>
        <taxon>Pucciniomycetes</taxon>
        <taxon>Pucciniales</taxon>
        <taxon>Pucciniaceae</taxon>
        <taxon>Puccinia</taxon>
    </lineage>
</organism>
<dbReference type="Proteomes" id="UP000008783">
    <property type="component" value="Unassembled WGS sequence"/>
</dbReference>
<dbReference type="GeneID" id="13542792"/>
<dbReference type="HOGENOM" id="CLU_1816742_0_0_1"/>
<keyword evidence="3" id="KW-1185">Reference proteome</keyword>
<sequence length="142" mass="15956">MSKISPSKTIVCFRLRLDRAELPTRPTADCGWMLLRKSGAELHRSLRPDDVIQSPRVIPNIRMNDSATSGSSSKAHSRLVRKHQRPGSAIISVDIWDAQREAYGKEITAAQVHIHKAPGSTFKITWLTCSLWPEYRLGGLHM</sequence>
<accession>H6QSI7</accession>
<reference evidence="3" key="1">
    <citation type="journal article" date="2011" name="Proc. Natl. Acad. Sci. U.S.A.">
        <title>Obligate biotrophy features unraveled by the genomic analysis of rust fungi.</title>
        <authorList>
            <person name="Duplessis S."/>
            <person name="Cuomo C.A."/>
            <person name="Lin Y.-C."/>
            <person name="Aerts A."/>
            <person name="Tisserant E."/>
            <person name="Veneault-Fourrey C."/>
            <person name="Joly D.L."/>
            <person name="Hacquard S."/>
            <person name="Amselem J."/>
            <person name="Cantarel B.L."/>
            <person name="Chiu R."/>
            <person name="Coutinho P.M."/>
            <person name="Feau N."/>
            <person name="Field M."/>
            <person name="Frey P."/>
            <person name="Gelhaye E."/>
            <person name="Goldberg J."/>
            <person name="Grabherr M.G."/>
            <person name="Kodira C.D."/>
            <person name="Kohler A."/>
            <person name="Kuees U."/>
            <person name="Lindquist E.A."/>
            <person name="Lucas S.M."/>
            <person name="Mago R."/>
            <person name="Mauceli E."/>
            <person name="Morin E."/>
            <person name="Murat C."/>
            <person name="Pangilinan J.L."/>
            <person name="Park R."/>
            <person name="Pearson M."/>
            <person name="Quesneville H."/>
            <person name="Rouhier N."/>
            <person name="Sakthikumar S."/>
            <person name="Salamov A.A."/>
            <person name="Schmutz J."/>
            <person name="Selles B."/>
            <person name="Shapiro H."/>
            <person name="Tanguay P."/>
            <person name="Tuskan G.A."/>
            <person name="Henrissat B."/>
            <person name="Van de Peer Y."/>
            <person name="Rouze P."/>
            <person name="Ellis J.G."/>
            <person name="Dodds P.N."/>
            <person name="Schein J.E."/>
            <person name="Zhong S."/>
            <person name="Hamelin R.C."/>
            <person name="Grigoriev I.V."/>
            <person name="Szabo L.J."/>
            <person name="Martin F."/>
        </authorList>
    </citation>
    <scope>NUCLEOTIDE SEQUENCE [LARGE SCALE GENOMIC DNA]</scope>
    <source>
        <strain evidence="3">CRL 75-36-700-3 / race SCCL</strain>
    </source>
</reference>
<name>H6QSI7_PUCGT</name>
<dbReference type="EMBL" id="DS178294">
    <property type="protein sequence ID" value="EHS63724.1"/>
    <property type="molecule type" value="Genomic_DNA"/>
</dbReference>